<dbReference type="Gene3D" id="3.40.50.1390">
    <property type="entry name" value="Resolvase, N-terminal catalytic domain"/>
    <property type="match status" value="1"/>
</dbReference>
<dbReference type="PANTHER" id="PTHR30461">
    <property type="entry name" value="DNA-INVERTASE FROM LAMBDOID PROPHAGE"/>
    <property type="match status" value="1"/>
</dbReference>
<evidence type="ECO:0000259" key="1">
    <source>
        <dbReference type="PROSITE" id="PS51736"/>
    </source>
</evidence>
<dbReference type="Gene3D" id="3.90.1750.20">
    <property type="entry name" value="Putative Large Serine Recombinase, Chain B, Domain 2"/>
    <property type="match status" value="1"/>
</dbReference>
<keyword evidence="4" id="KW-1185">Reference proteome</keyword>
<feature type="domain" description="Recombinase" evidence="2">
    <location>
        <begin position="196"/>
        <end position="322"/>
    </location>
</feature>
<dbReference type="InterPro" id="IPR038109">
    <property type="entry name" value="DNA_bind_recomb_sf"/>
</dbReference>
<dbReference type="AlphaFoldDB" id="A0A6I0EU44"/>
<dbReference type="GO" id="GO:0003677">
    <property type="term" value="F:DNA binding"/>
    <property type="evidence" value="ECO:0007669"/>
    <property type="project" value="InterPro"/>
</dbReference>
<dbReference type="CDD" id="cd00338">
    <property type="entry name" value="Ser_Recombinase"/>
    <property type="match status" value="1"/>
</dbReference>
<protein>
    <submittedName>
        <fullName evidence="3">Recombinase family protein</fullName>
    </submittedName>
</protein>
<organism evidence="3 4">
    <name type="scientific">Heliorestis acidaminivorans</name>
    <dbReference type="NCBI Taxonomy" id="553427"/>
    <lineage>
        <taxon>Bacteria</taxon>
        <taxon>Bacillati</taxon>
        <taxon>Bacillota</taxon>
        <taxon>Clostridia</taxon>
        <taxon>Eubacteriales</taxon>
        <taxon>Heliobacteriaceae</taxon>
        <taxon>Heliorestis</taxon>
    </lineage>
</organism>
<dbReference type="InterPro" id="IPR011109">
    <property type="entry name" value="DNA_bind_recombinase_dom"/>
</dbReference>
<dbReference type="OrthoDB" id="9804620at2"/>
<dbReference type="PANTHER" id="PTHR30461:SF23">
    <property type="entry name" value="DNA RECOMBINASE-RELATED"/>
    <property type="match status" value="1"/>
</dbReference>
<dbReference type="SUPFAM" id="SSF53041">
    <property type="entry name" value="Resolvase-like"/>
    <property type="match status" value="1"/>
</dbReference>
<dbReference type="PROSITE" id="PS51736">
    <property type="entry name" value="RECOMBINASES_3"/>
    <property type="match status" value="1"/>
</dbReference>
<dbReference type="Proteomes" id="UP000468766">
    <property type="component" value="Unassembled WGS sequence"/>
</dbReference>
<evidence type="ECO:0000313" key="3">
    <source>
        <dbReference type="EMBL" id="KAB2953714.1"/>
    </source>
</evidence>
<sequence>MRVTLFGQDSEPMIGEGATSRIASSYPLRQQSMGLQPKPVRVAAYVRVSTLSTEQEDSLETQTNYYTRHIRSNPYYQMVGIYSDQGKSGTMTTGRSGFNRLMRHALEGKIDLILCKSVSRFARNVLDTLDTVRMLKENGVRVIFEKEDIDTENMQSEFILTMMAAVAEEESHSISQNIKWSNLKRLERGEPSFRRLLGYVRDKDEKWVIHQKEANIVREAFELCIEGRTPPEIARLFMRKGYETSHGNKEWSGTAIREILRNTQYIGEVIGQKTYTRDHISHKSRKNKGERNIYLISDHHEPIVDKEIFEQAQVKLNQRNKRNKGGSKSSYPLSSRIVCGTCGGNLQRFVCRGVVTWRCGKRIKSNQLCSMSGIREENVVNAMVVALKRKYEPTEQDEEEVRKTILKMKKDIKNTEMKGDAEYNQLQIKVEKILFEESKAILEGQDELLEGLRAKRAATELELKEKEEQWNLIEADSAFRKDALEKLEKMSFPDVTYDRLIDEFSGIEYVRAWVIRVKALSPFLFAFTWITGEVVKVDLKKEMIPIE</sequence>
<evidence type="ECO:0000313" key="4">
    <source>
        <dbReference type="Proteomes" id="UP000468766"/>
    </source>
</evidence>
<reference evidence="3 4" key="1">
    <citation type="submission" date="2019-10" db="EMBL/GenBank/DDBJ databases">
        <title>Whole-genome sequence of the extremophile Heliorestis acidaminivorans DSM 24790.</title>
        <authorList>
            <person name="Kyndt J.A."/>
            <person name="Meyer T.E."/>
        </authorList>
    </citation>
    <scope>NUCLEOTIDE SEQUENCE [LARGE SCALE GENOMIC DNA]</scope>
    <source>
        <strain evidence="3 4">DSM 24790</strain>
    </source>
</reference>
<dbReference type="RefSeq" id="WP_151618628.1">
    <property type="nucleotide sequence ID" value="NZ_WBXO01000002.1"/>
</dbReference>
<gene>
    <name evidence="3" type="ORF">F9B85_03590</name>
</gene>
<evidence type="ECO:0000259" key="2">
    <source>
        <dbReference type="PROSITE" id="PS51737"/>
    </source>
</evidence>
<comment type="caution">
    <text evidence="3">The sequence shown here is derived from an EMBL/GenBank/DDBJ whole genome shotgun (WGS) entry which is preliminary data.</text>
</comment>
<dbReference type="InterPro" id="IPR050639">
    <property type="entry name" value="SSR_resolvase"/>
</dbReference>
<dbReference type="InterPro" id="IPR006119">
    <property type="entry name" value="Resolv_N"/>
</dbReference>
<name>A0A6I0EU44_9FIRM</name>
<dbReference type="InterPro" id="IPR036162">
    <property type="entry name" value="Resolvase-like_N_sf"/>
</dbReference>
<dbReference type="Pfam" id="PF07508">
    <property type="entry name" value="Recombinase"/>
    <property type="match status" value="1"/>
</dbReference>
<dbReference type="SMART" id="SM00857">
    <property type="entry name" value="Resolvase"/>
    <property type="match status" value="1"/>
</dbReference>
<dbReference type="InterPro" id="IPR025827">
    <property type="entry name" value="Zn_ribbon_recom_dom"/>
</dbReference>
<dbReference type="PROSITE" id="PS51737">
    <property type="entry name" value="RECOMBINASE_DNA_BIND"/>
    <property type="match status" value="1"/>
</dbReference>
<feature type="domain" description="Resolvase/invertase-type recombinase catalytic" evidence="1">
    <location>
        <begin position="41"/>
        <end position="189"/>
    </location>
</feature>
<dbReference type="Pfam" id="PF13408">
    <property type="entry name" value="Zn_ribbon_recom"/>
    <property type="match status" value="1"/>
</dbReference>
<dbReference type="GO" id="GO:0000150">
    <property type="term" value="F:DNA strand exchange activity"/>
    <property type="evidence" value="ECO:0007669"/>
    <property type="project" value="InterPro"/>
</dbReference>
<accession>A0A6I0EU44</accession>
<dbReference type="Pfam" id="PF00239">
    <property type="entry name" value="Resolvase"/>
    <property type="match status" value="1"/>
</dbReference>
<dbReference type="EMBL" id="WBXO01000002">
    <property type="protein sequence ID" value="KAB2953714.1"/>
    <property type="molecule type" value="Genomic_DNA"/>
</dbReference>
<proteinExistence type="predicted"/>